<feature type="domain" description="Cathepsin propeptide inhibitor" evidence="9">
    <location>
        <begin position="68"/>
        <end position="123"/>
    </location>
</feature>
<dbReference type="Pfam" id="PF00112">
    <property type="entry name" value="Peptidase_C1"/>
    <property type="match status" value="1"/>
</dbReference>
<evidence type="ECO:0000313" key="11">
    <source>
        <dbReference type="Proteomes" id="UP000285301"/>
    </source>
</evidence>
<dbReference type="CDD" id="cd02248">
    <property type="entry name" value="Peptidase_C1A"/>
    <property type="match status" value="1"/>
</dbReference>
<keyword evidence="7" id="KW-1133">Transmembrane helix</keyword>
<reference evidence="10 11" key="1">
    <citation type="journal article" date="2018" name="Gigascience">
        <title>Genomes of trombidid mites reveal novel predicted allergens and laterally-transferred genes associated with secondary metabolism.</title>
        <authorList>
            <person name="Dong X."/>
            <person name="Chaisiri K."/>
            <person name="Xia D."/>
            <person name="Armstrong S.D."/>
            <person name="Fang Y."/>
            <person name="Donnelly M.J."/>
            <person name="Kadowaki T."/>
            <person name="McGarry J.W."/>
            <person name="Darby A.C."/>
            <person name="Makepeace B.L."/>
        </authorList>
    </citation>
    <scope>NUCLEOTIDE SEQUENCE [LARGE SCALE GENOMIC DNA]</scope>
    <source>
        <strain evidence="10">UoL-WK</strain>
    </source>
</reference>
<feature type="domain" description="Peptidase C1A papain C-terminal" evidence="8">
    <location>
        <begin position="148"/>
        <end position="380"/>
    </location>
</feature>
<dbReference type="Proteomes" id="UP000285301">
    <property type="component" value="Unassembled WGS sequence"/>
</dbReference>
<evidence type="ECO:0000256" key="3">
    <source>
        <dbReference type="ARBA" id="ARBA00022801"/>
    </source>
</evidence>
<evidence type="ECO:0000256" key="1">
    <source>
        <dbReference type="ARBA" id="ARBA00008455"/>
    </source>
</evidence>
<dbReference type="InterPro" id="IPR000668">
    <property type="entry name" value="Peptidase_C1A_C"/>
</dbReference>
<dbReference type="PROSITE" id="PS00139">
    <property type="entry name" value="THIOL_PROTEASE_CYS"/>
    <property type="match status" value="1"/>
</dbReference>
<dbReference type="SMART" id="SM00848">
    <property type="entry name" value="Inhibitor_I29"/>
    <property type="match status" value="1"/>
</dbReference>
<keyword evidence="4" id="KW-0788">Thiol protease</keyword>
<keyword evidence="6" id="KW-1015">Disulfide bond</keyword>
<evidence type="ECO:0000256" key="6">
    <source>
        <dbReference type="ARBA" id="ARBA00023157"/>
    </source>
</evidence>
<evidence type="ECO:0000256" key="4">
    <source>
        <dbReference type="ARBA" id="ARBA00022807"/>
    </source>
</evidence>
<dbReference type="PROSITE" id="PS00639">
    <property type="entry name" value="THIOL_PROTEASE_HIS"/>
    <property type="match status" value="1"/>
</dbReference>
<gene>
    <name evidence="10" type="ORF">B4U79_05808</name>
</gene>
<dbReference type="PRINTS" id="PR00705">
    <property type="entry name" value="PAPAIN"/>
</dbReference>
<dbReference type="InterPro" id="IPR039417">
    <property type="entry name" value="Peptidase_C1A_papain-like"/>
</dbReference>
<dbReference type="InterPro" id="IPR000169">
    <property type="entry name" value="Pept_cys_AS"/>
</dbReference>
<proteinExistence type="inferred from homology"/>
<dbReference type="OrthoDB" id="10253408at2759"/>
<evidence type="ECO:0000256" key="7">
    <source>
        <dbReference type="SAM" id="Phobius"/>
    </source>
</evidence>
<evidence type="ECO:0000256" key="5">
    <source>
        <dbReference type="ARBA" id="ARBA00023145"/>
    </source>
</evidence>
<accession>A0A3S3PAJ7</accession>
<evidence type="ECO:0000256" key="2">
    <source>
        <dbReference type="ARBA" id="ARBA00022670"/>
    </source>
</evidence>
<dbReference type="STRING" id="1965070.A0A3S3PAJ7"/>
<evidence type="ECO:0000259" key="8">
    <source>
        <dbReference type="SMART" id="SM00645"/>
    </source>
</evidence>
<organism evidence="10 11">
    <name type="scientific">Dinothrombium tinctorium</name>
    <dbReference type="NCBI Taxonomy" id="1965070"/>
    <lineage>
        <taxon>Eukaryota</taxon>
        <taxon>Metazoa</taxon>
        <taxon>Ecdysozoa</taxon>
        <taxon>Arthropoda</taxon>
        <taxon>Chelicerata</taxon>
        <taxon>Arachnida</taxon>
        <taxon>Acari</taxon>
        <taxon>Acariformes</taxon>
        <taxon>Trombidiformes</taxon>
        <taxon>Prostigmata</taxon>
        <taxon>Anystina</taxon>
        <taxon>Parasitengona</taxon>
        <taxon>Trombidioidea</taxon>
        <taxon>Trombidiidae</taxon>
        <taxon>Dinothrombium</taxon>
    </lineage>
</organism>
<dbReference type="InterPro" id="IPR013128">
    <property type="entry name" value="Peptidase_C1A"/>
</dbReference>
<dbReference type="InterPro" id="IPR025660">
    <property type="entry name" value="Pept_his_AS"/>
</dbReference>
<keyword evidence="2" id="KW-0645">Protease</keyword>
<name>A0A3S3PAJ7_9ACAR</name>
<keyword evidence="11" id="KW-1185">Reference proteome</keyword>
<dbReference type="GO" id="GO:0008234">
    <property type="term" value="F:cysteine-type peptidase activity"/>
    <property type="evidence" value="ECO:0007669"/>
    <property type="project" value="UniProtKB-KW"/>
</dbReference>
<protein>
    <submittedName>
        <fullName evidence="10">Cathepsin L-like protein</fullName>
    </submittedName>
</protein>
<keyword evidence="5" id="KW-0865">Zymogen</keyword>
<dbReference type="InterPro" id="IPR038765">
    <property type="entry name" value="Papain-like_cys_pep_sf"/>
</dbReference>
<dbReference type="SMART" id="SM00645">
    <property type="entry name" value="Pept_C1"/>
    <property type="match status" value="1"/>
</dbReference>
<evidence type="ECO:0000313" key="10">
    <source>
        <dbReference type="EMBL" id="RWS11412.1"/>
    </source>
</evidence>
<dbReference type="SUPFAM" id="SSF54001">
    <property type="entry name" value="Cysteine proteinases"/>
    <property type="match status" value="1"/>
</dbReference>
<sequence>MRCKQLTFSVFSILSSLFKMFVKSAAILALFCVVNASLTFEDHFELFQVFASLFLKIFKCLKLIKFVQQKYNKRYTPVEKVYRQKVFAENVEKVIRHNIEADLGLHSHRLAVNKFADLTSEEFSRLYKGYGGVKKPAPHVHRAQDIRLPNSVDWREKGLVTEVKNQEQCGSCWAFSAVASLEGQHAKKTGNLVSLSEQNLVDCSRPEGNQGCNGGLMDQAFDYVKQNGGIDTEQSYPYEGHDDKCRYDPRNRGATLKSYVDIESGNEQALQEATATVGPISVAIDAGFDFQLYRYKFVFNSHFITEMLSFSGGVYDNPHCGQSLDHGVTVVGYGTDEESGKQYYLVKNSWGEDWGEQGYIRMSRNANDQCGIALQASYPIV</sequence>
<dbReference type="PANTHER" id="PTHR12411">
    <property type="entry name" value="CYSTEINE PROTEASE FAMILY C1-RELATED"/>
    <property type="match status" value="1"/>
</dbReference>
<dbReference type="AlphaFoldDB" id="A0A3S3PAJ7"/>
<evidence type="ECO:0000259" key="9">
    <source>
        <dbReference type="SMART" id="SM00848"/>
    </source>
</evidence>
<comment type="similarity">
    <text evidence="1">Belongs to the peptidase C1 family.</text>
</comment>
<dbReference type="InterPro" id="IPR013201">
    <property type="entry name" value="Prot_inhib_I29"/>
</dbReference>
<dbReference type="Gene3D" id="3.90.70.10">
    <property type="entry name" value="Cysteine proteinases"/>
    <property type="match status" value="1"/>
</dbReference>
<keyword evidence="7" id="KW-0472">Membrane</keyword>
<dbReference type="GO" id="GO:0006508">
    <property type="term" value="P:proteolysis"/>
    <property type="evidence" value="ECO:0007669"/>
    <property type="project" value="UniProtKB-KW"/>
</dbReference>
<dbReference type="FunFam" id="3.90.70.10:FF:000006">
    <property type="entry name" value="Cathepsin S"/>
    <property type="match status" value="1"/>
</dbReference>
<feature type="transmembrane region" description="Helical" evidence="7">
    <location>
        <begin position="21"/>
        <end position="40"/>
    </location>
</feature>
<keyword evidence="7" id="KW-0812">Transmembrane</keyword>
<keyword evidence="3" id="KW-0378">Hydrolase</keyword>
<comment type="caution">
    <text evidence="10">The sequence shown here is derived from an EMBL/GenBank/DDBJ whole genome shotgun (WGS) entry which is preliminary data.</text>
</comment>
<dbReference type="EMBL" id="NCKU01001719">
    <property type="protein sequence ID" value="RWS11412.1"/>
    <property type="molecule type" value="Genomic_DNA"/>
</dbReference>
<dbReference type="Pfam" id="PF08246">
    <property type="entry name" value="Inhibitor_I29"/>
    <property type="match status" value="1"/>
</dbReference>